<dbReference type="InterPro" id="IPR003718">
    <property type="entry name" value="OsmC/Ohr_fam"/>
</dbReference>
<dbReference type="Proteomes" id="UP000808349">
    <property type="component" value="Unassembled WGS sequence"/>
</dbReference>
<gene>
    <name evidence="1" type="ORF">IPO85_05000</name>
</gene>
<proteinExistence type="predicted"/>
<comment type="caution">
    <text evidence="1">The sequence shown here is derived from an EMBL/GenBank/DDBJ whole genome shotgun (WGS) entry which is preliminary data.</text>
</comment>
<dbReference type="SUPFAM" id="SSF82784">
    <property type="entry name" value="OsmC-like"/>
    <property type="match status" value="1"/>
</dbReference>
<sequence length="140" mass="15540">MNTAKVLYLGDLRTQATHLRSGEWITTDAPIDNQGKGEYFSPTDLVASALGSCMLTVMGIAARTHGIDMDGTYADILKVMADQPRRISEIHVSIFFPDKAYTSKQKSILEHAARTCPVGRSLSEQLKEILTFHWPENESL</sequence>
<dbReference type="AlphaFoldDB" id="A0A9D7S6P3"/>
<name>A0A9D7S6P3_9BACT</name>
<evidence type="ECO:0000313" key="2">
    <source>
        <dbReference type="Proteomes" id="UP000808349"/>
    </source>
</evidence>
<dbReference type="InterPro" id="IPR036102">
    <property type="entry name" value="OsmC/Ohrsf"/>
</dbReference>
<accession>A0A9D7S6P3</accession>
<organism evidence="1 2">
    <name type="scientific">Candidatus Defluviibacterium haderslevense</name>
    <dbReference type="NCBI Taxonomy" id="2981993"/>
    <lineage>
        <taxon>Bacteria</taxon>
        <taxon>Pseudomonadati</taxon>
        <taxon>Bacteroidota</taxon>
        <taxon>Saprospiria</taxon>
        <taxon>Saprospirales</taxon>
        <taxon>Saprospiraceae</taxon>
        <taxon>Candidatus Defluviibacterium</taxon>
    </lineage>
</organism>
<dbReference type="InterPro" id="IPR015946">
    <property type="entry name" value="KH_dom-like_a/b"/>
</dbReference>
<evidence type="ECO:0000313" key="1">
    <source>
        <dbReference type="EMBL" id="MBK9716865.1"/>
    </source>
</evidence>
<dbReference type="PANTHER" id="PTHR39624">
    <property type="entry name" value="PROTEIN INVOLVED IN RIMO-MEDIATED BETA-METHYLTHIOLATION OF RIBOSOMAL PROTEIN S12 YCAO"/>
    <property type="match status" value="1"/>
</dbReference>
<dbReference type="EMBL" id="JADKFW010000004">
    <property type="protein sequence ID" value="MBK9716865.1"/>
    <property type="molecule type" value="Genomic_DNA"/>
</dbReference>
<reference evidence="1 2" key="1">
    <citation type="submission" date="2020-10" db="EMBL/GenBank/DDBJ databases">
        <title>Connecting structure to function with the recovery of over 1000 high-quality activated sludge metagenome-assembled genomes encoding full-length rRNA genes using long-read sequencing.</title>
        <authorList>
            <person name="Singleton C.M."/>
            <person name="Petriglieri F."/>
            <person name="Kristensen J.M."/>
            <person name="Kirkegaard R.H."/>
            <person name="Michaelsen T.Y."/>
            <person name="Andersen M.H."/>
            <person name="Karst S.M."/>
            <person name="Dueholm M.S."/>
            <person name="Nielsen P.H."/>
            <person name="Albertsen M."/>
        </authorList>
    </citation>
    <scope>NUCLEOTIDE SEQUENCE [LARGE SCALE GENOMIC DNA]</scope>
    <source>
        <strain evidence="1">Ribe_18-Q3-R11-54_BAT3C.373</strain>
    </source>
</reference>
<dbReference type="PANTHER" id="PTHR39624:SF2">
    <property type="entry name" value="OSMC-LIKE PROTEIN"/>
    <property type="match status" value="1"/>
</dbReference>
<protein>
    <submittedName>
        <fullName evidence="1">OsmC family protein</fullName>
    </submittedName>
</protein>
<dbReference type="Pfam" id="PF02566">
    <property type="entry name" value="OsmC"/>
    <property type="match status" value="1"/>
</dbReference>
<dbReference type="Gene3D" id="3.30.300.20">
    <property type="match status" value="1"/>
</dbReference>